<evidence type="ECO:0000313" key="3">
    <source>
        <dbReference type="Proteomes" id="UP001185899"/>
    </source>
</evidence>
<sequence length="133" mass="14805">MTQAQELDIDAIKATISELENKRYTAIVDGDLDTFTSCCHPDLVYTHSDGSRDSVSSYLEKVTSGFYVYHRIDHPTEDILVVGNTAVVVGEMNASITANGKDKELVNNSIAVWVNENDQWLLLAYQPTPRPSR</sequence>
<dbReference type="InterPro" id="IPR032710">
    <property type="entry name" value="NTF2-like_dom_sf"/>
</dbReference>
<dbReference type="SUPFAM" id="SSF54427">
    <property type="entry name" value="NTF2-like"/>
    <property type="match status" value="1"/>
</dbReference>
<comment type="caution">
    <text evidence="2">The sequence shown here is derived from an EMBL/GenBank/DDBJ whole genome shotgun (WGS) entry which is preliminary data.</text>
</comment>
<evidence type="ECO:0000313" key="2">
    <source>
        <dbReference type="EMBL" id="MDV6233009.1"/>
    </source>
</evidence>
<dbReference type="InterPro" id="IPR027843">
    <property type="entry name" value="DUF4440"/>
</dbReference>
<reference evidence="2 3" key="1">
    <citation type="submission" date="2023-10" db="EMBL/GenBank/DDBJ databases">
        <title>Development of a sustainable strategy for remediation of hydrocarbon-contaminated territories based on the waste exchange concept.</title>
        <authorList>
            <person name="Krivoruchko A."/>
        </authorList>
    </citation>
    <scope>NUCLEOTIDE SEQUENCE [LARGE SCALE GENOMIC DNA]</scope>
    <source>
        <strain evidence="2 3">IEGM 1322</strain>
    </source>
</reference>
<dbReference type="EMBL" id="JAWLKE010000008">
    <property type="protein sequence ID" value="MDV6233009.1"/>
    <property type="molecule type" value="Genomic_DNA"/>
</dbReference>
<dbReference type="RefSeq" id="WP_300514977.1">
    <property type="nucleotide sequence ID" value="NZ_JAWLKE010000008.1"/>
</dbReference>
<dbReference type="Proteomes" id="UP001185899">
    <property type="component" value="Unassembled WGS sequence"/>
</dbReference>
<protein>
    <submittedName>
        <fullName evidence="2">Nuclear transport factor 2 family protein</fullName>
    </submittedName>
</protein>
<keyword evidence="3" id="KW-1185">Reference proteome</keyword>
<organism evidence="2 3">
    <name type="scientific">Rhodococcus cercidiphylli</name>
    <dbReference type="NCBI Taxonomy" id="489916"/>
    <lineage>
        <taxon>Bacteria</taxon>
        <taxon>Bacillati</taxon>
        <taxon>Actinomycetota</taxon>
        <taxon>Actinomycetes</taxon>
        <taxon>Mycobacteriales</taxon>
        <taxon>Nocardiaceae</taxon>
        <taxon>Rhodococcus</taxon>
    </lineage>
</organism>
<proteinExistence type="predicted"/>
<gene>
    <name evidence="2" type="ORF">R3P95_20845</name>
</gene>
<evidence type="ECO:0000259" key="1">
    <source>
        <dbReference type="Pfam" id="PF14534"/>
    </source>
</evidence>
<accession>A0ABU4B3D6</accession>
<dbReference type="Pfam" id="PF14534">
    <property type="entry name" value="DUF4440"/>
    <property type="match status" value="1"/>
</dbReference>
<feature type="domain" description="DUF4440" evidence="1">
    <location>
        <begin position="16"/>
        <end position="122"/>
    </location>
</feature>
<name>A0ABU4B3D6_9NOCA</name>
<dbReference type="Gene3D" id="3.10.450.50">
    <property type="match status" value="1"/>
</dbReference>